<protein>
    <submittedName>
        <fullName evidence="1">Uncharacterized protein</fullName>
    </submittedName>
</protein>
<dbReference type="InterPro" id="IPR042099">
    <property type="entry name" value="ANL_N_sf"/>
</dbReference>
<reference evidence="1" key="2">
    <citation type="submission" date="2020-09" db="EMBL/GenBank/DDBJ databases">
        <authorList>
            <person name="Sun Q."/>
            <person name="Ohkuma M."/>
        </authorList>
    </citation>
    <scope>NUCLEOTIDE SEQUENCE</scope>
    <source>
        <strain evidence="1">JCM 19018</strain>
    </source>
</reference>
<dbReference type="Proteomes" id="UP000614221">
    <property type="component" value="Unassembled WGS sequence"/>
</dbReference>
<accession>A0A830EYA9</accession>
<reference evidence="1" key="1">
    <citation type="journal article" date="2014" name="Int. J. Syst. Evol. Microbiol.">
        <title>Complete genome sequence of Corynebacterium casei LMG S-19264T (=DSM 44701T), isolated from a smear-ripened cheese.</title>
        <authorList>
            <consortium name="US DOE Joint Genome Institute (JGI-PGF)"/>
            <person name="Walter F."/>
            <person name="Albersmeier A."/>
            <person name="Kalinowski J."/>
            <person name="Ruckert C."/>
        </authorList>
    </citation>
    <scope>NUCLEOTIDE SEQUENCE</scope>
    <source>
        <strain evidence="1">JCM 19018</strain>
    </source>
</reference>
<proteinExistence type="predicted"/>
<dbReference type="SUPFAM" id="SSF56801">
    <property type="entry name" value="Acetyl-CoA synthetase-like"/>
    <property type="match status" value="1"/>
</dbReference>
<comment type="caution">
    <text evidence="1">The sequence shown here is derived from an EMBL/GenBank/DDBJ whole genome shotgun (WGS) entry which is preliminary data.</text>
</comment>
<name>A0A830EYA9_9EURY</name>
<evidence type="ECO:0000313" key="1">
    <source>
        <dbReference type="EMBL" id="GGK69391.1"/>
    </source>
</evidence>
<dbReference type="AlphaFoldDB" id="A0A830EYA9"/>
<dbReference type="Gene3D" id="3.40.50.12780">
    <property type="entry name" value="N-terminal domain of ligase-like"/>
    <property type="match status" value="1"/>
</dbReference>
<evidence type="ECO:0000313" key="2">
    <source>
        <dbReference type="Proteomes" id="UP000614221"/>
    </source>
</evidence>
<dbReference type="EMBL" id="BMPD01000003">
    <property type="protein sequence ID" value="GGK69391.1"/>
    <property type="molecule type" value="Genomic_DNA"/>
</dbReference>
<sequence>MEEATDIGFVAALFFIGGSERRRMQVLGDLVAQARDRDGVLFRSPERSAPYSYSDFATNAWKGGNLLRHYGVRHGTRVALVVGPKEPTDEDRPGYLRDAPDALLAFLAAALDGAVVDMDPPNAVDATALIAPAAWLDRYTQGPGTKGLAYGGPVDDPTIAQFERELWSENPLQPPGEVSPEDDVLAADRTYTHGELMAESGRVVADYDIDAETTVALRAPMTTAGAVVAGLLAPMRTGATVVFGGDEAADIAVSEGDAPEETVVRPDDATPS</sequence>
<gene>
    <name evidence="1" type="ORF">GCM10009067_21990</name>
</gene>
<organism evidence="1 2">
    <name type="scientific">Haloarcula sebkhae</name>
    <dbReference type="NCBI Taxonomy" id="932660"/>
    <lineage>
        <taxon>Archaea</taxon>
        <taxon>Methanobacteriati</taxon>
        <taxon>Methanobacteriota</taxon>
        <taxon>Stenosarchaea group</taxon>
        <taxon>Halobacteria</taxon>
        <taxon>Halobacteriales</taxon>
        <taxon>Haloarculaceae</taxon>
        <taxon>Haloarcula</taxon>
    </lineage>
</organism>